<dbReference type="GeneID" id="24423673"/>
<organism evidence="1 2">
    <name type="scientific">Babesia microti (strain RI)</name>
    <dbReference type="NCBI Taxonomy" id="1133968"/>
    <lineage>
        <taxon>Eukaryota</taxon>
        <taxon>Sar</taxon>
        <taxon>Alveolata</taxon>
        <taxon>Apicomplexa</taxon>
        <taxon>Aconoidasida</taxon>
        <taxon>Piroplasmida</taxon>
        <taxon>Babesiidae</taxon>
        <taxon>Babesia</taxon>
    </lineage>
</organism>
<evidence type="ECO:0000313" key="1">
    <source>
        <dbReference type="EMBL" id="CCF73054.1"/>
    </source>
</evidence>
<dbReference type="VEuPathDB" id="PiroplasmaDB:BMR1_01G02990"/>
<evidence type="ECO:0000313" key="2">
    <source>
        <dbReference type="Proteomes" id="UP000002899"/>
    </source>
</evidence>
<name>I7J8X0_BABMR</name>
<gene>
    <name evidence="1" type="ORF">BMR1_01G02990</name>
</gene>
<dbReference type="Proteomes" id="UP000002899">
    <property type="component" value="Chromosome I"/>
</dbReference>
<dbReference type="EMBL" id="FO082871">
    <property type="protein sequence ID" value="CCF73054.1"/>
    <property type="molecule type" value="Genomic_DNA"/>
</dbReference>
<reference evidence="1 2" key="1">
    <citation type="journal article" date="2012" name="Nucleic Acids Res.">
        <title>Sequencing of the smallest Apicomplexan genome from the human pathogen Babesia microti.</title>
        <authorList>
            <person name="Cornillot E."/>
            <person name="Hadj-Kaddour K."/>
            <person name="Dassouli A."/>
            <person name="Noel B."/>
            <person name="Ranwez V."/>
            <person name="Vacherie B."/>
            <person name="Augagneur Y."/>
            <person name="Bres V."/>
            <person name="Duclos A."/>
            <person name="Randazzo S."/>
            <person name="Carcy B."/>
            <person name="Debierre-Grockiego F."/>
            <person name="Delbecq S."/>
            <person name="Moubri-Menage K."/>
            <person name="Shams-Eldin H."/>
            <person name="Usmani-Brown S."/>
            <person name="Bringaud F."/>
            <person name="Wincker P."/>
            <person name="Vivares C.P."/>
            <person name="Schwarz R.T."/>
            <person name="Schetters T.P."/>
            <person name="Krause P.J."/>
            <person name="Gorenflot A."/>
            <person name="Berry V."/>
            <person name="Barbe V."/>
            <person name="Ben Mamoun C."/>
        </authorList>
    </citation>
    <scope>NUCLEOTIDE SEQUENCE [LARGE SCALE GENOMIC DNA]</scope>
    <source>
        <strain evidence="1 2">RI</strain>
    </source>
</reference>
<reference evidence="1 2" key="3">
    <citation type="journal article" date="2016" name="Sci. Rep.">
        <title>Genome-wide diversity and gene expression profiling of Babesia microti isolates identify polymorphic genes that mediate host-pathogen interactions.</title>
        <authorList>
            <person name="Silva J.C."/>
            <person name="Cornillot E."/>
            <person name="McCracken C."/>
            <person name="Usmani-Brown S."/>
            <person name="Dwivedi A."/>
            <person name="Ifeonu O.O."/>
            <person name="Crabtree J."/>
            <person name="Gotia H.T."/>
            <person name="Virji A.Z."/>
            <person name="Reynes C."/>
            <person name="Colinge J."/>
            <person name="Kumar V."/>
            <person name="Lawres L."/>
            <person name="Pazzi J.E."/>
            <person name="Pablo J.V."/>
            <person name="Hung C."/>
            <person name="Brancato J."/>
            <person name="Kumari P."/>
            <person name="Orvis J."/>
            <person name="Tretina K."/>
            <person name="Chibucos M."/>
            <person name="Ott S."/>
            <person name="Sadzewicz L."/>
            <person name="Sengamalay N."/>
            <person name="Shetty A.C."/>
            <person name="Su Q."/>
            <person name="Tallon L."/>
            <person name="Fraser C.M."/>
            <person name="Frutos R."/>
            <person name="Molina D.M."/>
            <person name="Krause P.J."/>
            <person name="Ben Mamoun C."/>
        </authorList>
    </citation>
    <scope>NUCLEOTIDE SEQUENCE [LARGE SCALE GENOMIC DNA]</scope>
    <source>
        <strain evidence="1 2">RI</strain>
    </source>
</reference>
<dbReference type="KEGG" id="bmic:BMR1_01G02990"/>
<accession>I7J8X0</accession>
<proteinExistence type="predicted"/>
<keyword evidence="2" id="KW-1185">Reference proteome</keyword>
<sequence>MNKCVFIGRLLRRNYFHAANRHILKPPYIIKQFIMVPFMFINDYTYYQWNISNSRQIFTHKRNKFGMIKHWRRKRKKVLIRKSLIPWRPEKKTTRSYKMPKERRVFKIGWSKNKKGGRMLKIRRQR</sequence>
<reference evidence="1 2" key="2">
    <citation type="journal article" date="2013" name="PLoS ONE">
        <title>Whole genome mapping and re-organization of the nuclear and mitochondrial genomes of Babesia microti isolates.</title>
        <authorList>
            <person name="Cornillot E."/>
            <person name="Dassouli A."/>
            <person name="Garg A."/>
            <person name="Pachikara N."/>
            <person name="Randazzo S."/>
            <person name="Depoix D."/>
            <person name="Carcy B."/>
            <person name="Delbecq S."/>
            <person name="Frutos R."/>
            <person name="Silva J.C."/>
            <person name="Sutton R."/>
            <person name="Krause P.J."/>
            <person name="Mamoun C.B."/>
        </authorList>
    </citation>
    <scope>NUCLEOTIDE SEQUENCE [LARGE SCALE GENOMIC DNA]</scope>
    <source>
        <strain evidence="1 2">RI</strain>
    </source>
</reference>
<dbReference type="RefSeq" id="XP_012647663.1">
    <property type="nucleotide sequence ID" value="XM_012792209.1"/>
</dbReference>
<protein>
    <submittedName>
        <fullName evidence="1">Uncharacterized protein</fullName>
    </submittedName>
</protein>
<dbReference type="AlphaFoldDB" id="I7J8X0"/>